<evidence type="ECO:0000256" key="5">
    <source>
        <dbReference type="ARBA" id="ARBA00022833"/>
    </source>
</evidence>
<keyword evidence="6 9" id="KW-0653">Protein transport</keyword>
<dbReference type="InterPro" id="IPR057308">
    <property type="entry name" value="CHCR_PEP5_VPS11"/>
</dbReference>
<evidence type="ECO:0000256" key="12">
    <source>
        <dbReference type="SAM" id="Coils"/>
    </source>
</evidence>
<name>A0A7G3ZGI9_9SACH</name>
<evidence type="ECO:0000256" key="10">
    <source>
        <dbReference type="PROSITE-ProRule" id="PRU00175"/>
    </source>
</evidence>
<keyword evidence="3" id="KW-0479">Metal-binding</keyword>
<dbReference type="GO" id="GO:0008270">
    <property type="term" value="F:zinc ion binding"/>
    <property type="evidence" value="ECO:0007669"/>
    <property type="project" value="UniProtKB-KW"/>
</dbReference>
<dbReference type="GO" id="GO:0007032">
    <property type="term" value="P:endosome organization"/>
    <property type="evidence" value="ECO:0007669"/>
    <property type="project" value="TreeGrafter"/>
</dbReference>
<dbReference type="GO" id="GO:0000329">
    <property type="term" value="C:fungal-type vacuole membrane"/>
    <property type="evidence" value="ECO:0007669"/>
    <property type="project" value="UniProtKB-UniRule"/>
</dbReference>
<evidence type="ECO:0000256" key="1">
    <source>
        <dbReference type="ARBA" id="ARBA00007070"/>
    </source>
</evidence>
<dbReference type="GO" id="GO:0030674">
    <property type="term" value="F:protein-macromolecule adaptor activity"/>
    <property type="evidence" value="ECO:0007669"/>
    <property type="project" value="TreeGrafter"/>
</dbReference>
<feature type="domain" description="RING-type" evidence="13">
    <location>
        <begin position="929"/>
        <end position="972"/>
    </location>
</feature>
<dbReference type="OrthoDB" id="26184at2759"/>
<keyword evidence="2 9" id="KW-0813">Transport</keyword>
<dbReference type="Proteomes" id="UP000515788">
    <property type="component" value="Chromosome 4"/>
</dbReference>
<dbReference type="Pfam" id="PF23356">
    <property type="entry name" value="TPR_PEP5_VPS11"/>
    <property type="match status" value="1"/>
</dbReference>
<keyword evidence="4 10" id="KW-0863">Zinc-finger</keyword>
<dbReference type="PROSITE" id="PS50236">
    <property type="entry name" value="CHCR"/>
    <property type="match status" value="1"/>
</dbReference>
<protein>
    <recommendedName>
        <fullName evidence="9">E3 ubiquitin-protein ligase PEP5</fullName>
        <ecNumber evidence="9">2.3.2.27</ecNumber>
    </recommendedName>
</protein>
<evidence type="ECO:0000256" key="7">
    <source>
        <dbReference type="ARBA" id="ARBA00023136"/>
    </source>
</evidence>
<evidence type="ECO:0000313" key="14">
    <source>
        <dbReference type="EMBL" id="QLL32625.1"/>
    </source>
</evidence>
<dbReference type="Pfam" id="PF12451">
    <property type="entry name" value="VPS11_C"/>
    <property type="match status" value="1"/>
</dbReference>
<dbReference type="AlphaFoldDB" id="A0A7G3ZGI9"/>
<dbReference type="EMBL" id="CP059249">
    <property type="protein sequence ID" value="QLL32625.1"/>
    <property type="molecule type" value="Genomic_DNA"/>
</dbReference>
<feature type="coiled-coil region" evidence="12">
    <location>
        <begin position="882"/>
        <end position="916"/>
    </location>
</feature>
<proteinExistence type="inferred from homology"/>
<dbReference type="InterPro" id="IPR016528">
    <property type="entry name" value="VPS11"/>
</dbReference>
<dbReference type="Pfam" id="PF23341">
    <property type="entry name" value="PEP5_VPS11_N"/>
    <property type="match status" value="1"/>
</dbReference>
<evidence type="ECO:0000256" key="8">
    <source>
        <dbReference type="ARBA" id="ARBA00029433"/>
    </source>
</evidence>
<dbReference type="GO" id="GO:0006886">
    <property type="term" value="P:intracellular protein transport"/>
    <property type="evidence" value="ECO:0007669"/>
    <property type="project" value="UniProtKB-UniRule"/>
</dbReference>
<keyword evidence="7 9" id="KW-0472">Membrane</keyword>
<dbReference type="InterPro" id="IPR036322">
    <property type="entry name" value="WD40_repeat_dom_sf"/>
</dbReference>
<dbReference type="GeneID" id="59325792"/>
<dbReference type="CDD" id="cd16688">
    <property type="entry name" value="RING-H2_Vps11"/>
    <property type="match status" value="1"/>
</dbReference>
<dbReference type="GO" id="GO:0061630">
    <property type="term" value="F:ubiquitin protein ligase activity"/>
    <property type="evidence" value="ECO:0007669"/>
    <property type="project" value="UniProtKB-EC"/>
</dbReference>
<dbReference type="RefSeq" id="XP_037139299.1">
    <property type="nucleotide sequence ID" value="XM_037283403.1"/>
</dbReference>
<evidence type="ECO:0000256" key="4">
    <source>
        <dbReference type="ARBA" id="ARBA00022771"/>
    </source>
</evidence>
<dbReference type="SUPFAM" id="SSF57850">
    <property type="entry name" value="RING/U-box"/>
    <property type="match status" value="1"/>
</dbReference>
<comment type="subunit">
    <text evidence="9">Component of the homotypic vacuole fusion and vacuole protein sorting (HOPS) complex. Component of the class C core vacuole/endosome tethering (CORVET) complex.</text>
</comment>
<evidence type="ECO:0000256" key="9">
    <source>
        <dbReference type="PIRNR" id="PIRNR007860"/>
    </source>
</evidence>
<dbReference type="PIRSF" id="PIRSF007860">
    <property type="entry name" value="VPS11"/>
    <property type="match status" value="1"/>
</dbReference>
<dbReference type="GO" id="GO:0007033">
    <property type="term" value="P:vacuole organization"/>
    <property type="evidence" value="ECO:0007669"/>
    <property type="project" value="TreeGrafter"/>
</dbReference>
<dbReference type="Gene3D" id="3.30.40.10">
    <property type="entry name" value="Zinc/RING finger domain, C3HC4 (zinc finger)"/>
    <property type="match status" value="1"/>
</dbReference>
<evidence type="ECO:0000256" key="11">
    <source>
        <dbReference type="PROSITE-ProRule" id="PRU01006"/>
    </source>
</evidence>
<dbReference type="InterPro" id="IPR057307">
    <property type="entry name" value="PEP5_VPS11_N"/>
</dbReference>
<dbReference type="InterPro" id="IPR000547">
    <property type="entry name" value="Clathrin_H-chain/VPS_repeat"/>
</dbReference>
<evidence type="ECO:0000256" key="2">
    <source>
        <dbReference type="ARBA" id="ARBA00022448"/>
    </source>
</evidence>
<dbReference type="EC" id="2.3.2.27" evidence="9"/>
<dbReference type="PROSITE" id="PS50089">
    <property type="entry name" value="ZF_RING_2"/>
    <property type="match status" value="1"/>
</dbReference>
<dbReference type="InterPro" id="IPR001841">
    <property type="entry name" value="Znf_RING"/>
</dbReference>
<comment type="similarity">
    <text evidence="1 9">Belongs to the VPS11 family.</text>
</comment>
<keyword evidence="9" id="KW-0808">Transferase</keyword>
<keyword evidence="5" id="KW-0862">Zinc</keyword>
<dbReference type="PANTHER" id="PTHR23323">
    <property type="entry name" value="VACUOLAR PROTEIN SORTING-ASSOCIATED PROTEIN"/>
    <property type="match status" value="1"/>
</dbReference>
<dbReference type="GO" id="GO:0006904">
    <property type="term" value="P:vesicle docking involved in exocytosis"/>
    <property type="evidence" value="ECO:0007669"/>
    <property type="project" value="TreeGrafter"/>
</dbReference>
<evidence type="ECO:0000256" key="6">
    <source>
        <dbReference type="ARBA" id="ARBA00022927"/>
    </source>
</evidence>
<keyword evidence="9" id="KW-0833">Ubl conjugation pathway</keyword>
<dbReference type="InterPro" id="IPR013083">
    <property type="entry name" value="Znf_RING/FYVE/PHD"/>
</dbReference>
<accession>A0A7G3ZGI9</accession>
<dbReference type="PANTHER" id="PTHR23323:SF24">
    <property type="entry name" value="VACUOLAR PROTEIN SORTING-ASSOCIATED PROTEIN 11 HOMOLOG"/>
    <property type="match status" value="1"/>
</dbReference>
<evidence type="ECO:0000313" key="15">
    <source>
        <dbReference type="Proteomes" id="UP000515788"/>
    </source>
</evidence>
<sequence>MASERAGEWVMLASWRQFQFYESVPLRDPLLGSDSPLYADPTVSAAAPVGRGRLVVAVKSTVVRVVDLGNSRVEHEFRAFQDGYQINHLEVAGQGFLVAVAEQVGRPSLIRIYKLQALPRDEKSYHAEVEVKNGNNTFPISVVSISRDLSCIAVGFANGRILLVRGDLPRDRGSRQRIIYEDPSREPLTSLCFNADATVCFASTTARVLLFNTTGRNKGQPDLVLEPKKGVDLHCGVFNRFTNEYVCVLEDNLVFFGANGDRKSMALSIPAVHRVCPIDKDHILLVLQAEYSQSTVLQVEELSQSNANKVIIIDLRNKIIAFDMFISSAVVDVLLSDCVYLLTSEVLLYQLTQKDLQEQLDIVVKKELFPFALELADQHNLDPLQIQHIHKKYGDWLYRKDLKSEAVDQYIQCLDVVETSEIISKFGIVENPDPKGLENLADFLWSLVKKDVANSDHITLLLIALIKMKAEDQLRFFIDHFTRSGKFSEEIITRDLDDEAFFYSDKTLFDLELVVSLLQESNYPSLAYQLVSRYARDPVLIVEVLLNSLNDPHSALKYIRSLSIDDTLRILVAFSKKLLEKLPNETNLLLIDVFTGKYEPASYDMKAANEPNHDAQDENIVFYSYKTFLGYMNDKMNKRKAEDQKGLKRAPTYHPPKPSLVFIAFISKPFEFVVFLEACLESYQQYEGSREDKQVILTTLYDLYLSLAASDVAERQDDWKVRAERILKLSNELVAEDSDSTSGKPIDNSLMMLIAHMNELDIYGVGNHTTIEKSDSGLDSAQKAGLVNTMRSLIFAGEAVKCLEFLETHEETEPYLFRVALTYFISSKHVLKEIGGEKVLKEKLLDKIVQKGLMTILDLLQLLASTNVVTYGVVQDILINHVQQEEDQIKRTRKLVDSYRAELETKKEKLSSLSRLEEPSRIKLKNFKCCMCNTTLELPIVYFKCEHVYHKRCLNEIGTSEDGESIFRCPKCIVEIETSEKLLQAQREASTKLDLLHMALNDDQNTKDRFKVVTEFIGRGGLDHTYVTLDK</sequence>
<dbReference type="KEGG" id="tgb:HG536_0D01470"/>
<dbReference type="GO" id="GO:0048284">
    <property type="term" value="P:organelle fusion"/>
    <property type="evidence" value="ECO:0007669"/>
    <property type="project" value="TreeGrafter"/>
</dbReference>
<evidence type="ECO:0000259" key="13">
    <source>
        <dbReference type="PROSITE" id="PS50089"/>
    </source>
</evidence>
<comment type="catalytic activity">
    <reaction evidence="9">
        <text>S-ubiquitinyl-[E2 ubiquitin-conjugating enzyme]-L-cysteine + [acceptor protein]-L-lysine = [E2 ubiquitin-conjugating enzyme]-L-cysteine + N(6)-ubiquitinyl-[acceptor protein]-L-lysine.</text>
        <dbReference type="EC" id="2.3.2.27"/>
    </reaction>
</comment>
<comment type="subcellular location">
    <subcellularLocation>
        <location evidence="8">Endomembrane system</location>
        <topology evidence="8">Peripheral membrane protein</topology>
        <orientation evidence="8">Cytoplasmic side</orientation>
    </subcellularLocation>
    <subcellularLocation>
        <location evidence="9">Vacuole membrane</location>
        <topology evidence="9">Peripheral membrane protein</topology>
        <orientation evidence="9">Cytoplasmic side</orientation>
    </subcellularLocation>
</comment>
<organism evidence="14 15">
    <name type="scientific">Torulaspora globosa</name>
    <dbReference type="NCBI Taxonomy" id="48254"/>
    <lineage>
        <taxon>Eukaryota</taxon>
        <taxon>Fungi</taxon>
        <taxon>Dikarya</taxon>
        <taxon>Ascomycota</taxon>
        <taxon>Saccharomycotina</taxon>
        <taxon>Saccharomycetes</taxon>
        <taxon>Saccharomycetales</taxon>
        <taxon>Saccharomycetaceae</taxon>
        <taxon>Torulaspora</taxon>
    </lineage>
</organism>
<feature type="repeat" description="CHCR" evidence="11">
    <location>
        <begin position="410"/>
        <end position="587"/>
    </location>
</feature>
<gene>
    <name evidence="14" type="ORF">HG536_0D01470</name>
</gene>
<dbReference type="GO" id="GO:0033263">
    <property type="term" value="C:CORVET complex"/>
    <property type="evidence" value="ECO:0007669"/>
    <property type="project" value="UniProtKB-UniRule"/>
</dbReference>
<keyword evidence="12" id="KW-0175">Coiled coil</keyword>
<evidence type="ECO:0000256" key="3">
    <source>
        <dbReference type="ARBA" id="ARBA00022723"/>
    </source>
</evidence>
<dbReference type="Pfam" id="PF23413">
    <property type="entry name" value="zf_RING_Vps8_fungal"/>
    <property type="match status" value="1"/>
</dbReference>
<dbReference type="SUPFAM" id="SSF50978">
    <property type="entry name" value="WD40 repeat-like"/>
    <property type="match status" value="1"/>
</dbReference>
<keyword evidence="15" id="KW-1185">Reference proteome</keyword>
<dbReference type="GO" id="GO:0030897">
    <property type="term" value="C:HOPS complex"/>
    <property type="evidence" value="ECO:0007669"/>
    <property type="project" value="UniProtKB-UniRule"/>
</dbReference>
<dbReference type="InterPro" id="IPR024763">
    <property type="entry name" value="VPS11_C"/>
</dbReference>
<keyword evidence="9" id="KW-0926">Vacuole</keyword>
<reference evidence="14 15" key="1">
    <citation type="submission" date="2020-06" db="EMBL/GenBank/DDBJ databases">
        <title>The yeast mating-type switching endonuclease HO is a domesticated member of an unorthodox homing genetic element family.</title>
        <authorList>
            <person name="Coughlan A.Y."/>
            <person name="Lombardi L."/>
            <person name="Braun-Galleani S."/>
            <person name="Martos A.R."/>
            <person name="Galeote V."/>
            <person name="Bigey F."/>
            <person name="Dequin S."/>
            <person name="Byrne K.P."/>
            <person name="Wolfe K.H."/>
        </authorList>
    </citation>
    <scope>NUCLEOTIDE SEQUENCE [LARGE SCALE GENOMIC DNA]</scope>
    <source>
        <strain evidence="14 15">CBS764</strain>
    </source>
</reference>